<keyword evidence="2" id="KW-1185">Reference proteome</keyword>
<proteinExistence type="predicted"/>
<comment type="caution">
    <text evidence="1">The sequence shown here is derived from an EMBL/GenBank/DDBJ whole genome shotgun (WGS) entry which is preliminary data.</text>
</comment>
<evidence type="ECO:0000313" key="1">
    <source>
        <dbReference type="EMBL" id="KAH3851382.1"/>
    </source>
</evidence>
<sequence>MNQHSRTAQDSFVQLTFDLSPRGLMVEHRHFIGLTVGIHDNVEEVTDLGHKGT</sequence>
<name>A0A9D4L6B9_DREPO</name>
<dbReference type="Proteomes" id="UP000828390">
    <property type="component" value="Unassembled WGS sequence"/>
</dbReference>
<accession>A0A9D4L6B9</accession>
<protein>
    <submittedName>
        <fullName evidence="1">Uncharacterized protein</fullName>
    </submittedName>
</protein>
<gene>
    <name evidence="1" type="ORF">DPMN_093862</name>
</gene>
<reference evidence="1" key="1">
    <citation type="journal article" date="2019" name="bioRxiv">
        <title>The Genome of the Zebra Mussel, Dreissena polymorpha: A Resource for Invasive Species Research.</title>
        <authorList>
            <person name="McCartney M.A."/>
            <person name="Auch B."/>
            <person name="Kono T."/>
            <person name="Mallez S."/>
            <person name="Zhang Y."/>
            <person name="Obille A."/>
            <person name="Becker A."/>
            <person name="Abrahante J.E."/>
            <person name="Garbe J."/>
            <person name="Badalamenti J.P."/>
            <person name="Herman A."/>
            <person name="Mangelson H."/>
            <person name="Liachko I."/>
            <person name="Sullivan S."/>
            <person name="Sone E.D."/>
            <person name="Koren S."/>
            <person name="Silverstein K.A.T."/>
            <person name="Beckman K.B."/>
            <person name="Gohl D.M."/>
        </authorList>
    </citation>
    <scope>NUCLEOTIDE SEQUENCE</scope>
    <source>
        <strain evidence="1">Duluth1</strain>
        <tissue evidence="1">Whole animal</tissue>
    </source>
</reference>
<evidence type="ECO:0000313" key="2">
    <source>
        <dbReference type="Proteomes" id="UP000828390"/>
    </source>
</evidence>
<organism evidence="1 2">
    <name type="scientific">Dreissena polymorpha</name>
    <name type="common">Zebra mussel</name>
    <name type="synonym">Mytilus polymorpha</name>
    <dbReference type="NCBI Taxonomy" id="45954"/>
    <lineage>
        <taxon>Eukaryota</taxon>
        <taxon>Metazoa</taxon>
        <taxon>Spiralia</taxon>
        <taxon>Lophotrochozoa</taxon>
        <taxon>Mollusca</taxon>
        <taxon>Bivalvia</taxon>
        <taxon>Autobranchia</taxon>
        <taxon>Heteroconchia</taxon>
        <taxon>Euheterodonta</taxon>
        <taxon>Imparidentia</taxon>
        <taxon>Neoheterodontei</taxon>
        <taxon>Myida</taxon>
        <taxon>Dreissenoidea</taxon>
        <taxon>Dreissenidae</taxon>
        <taxon>Dreissena</taxon>
    </lineage>
</organism>
<dbReference type="EMBL" id="JAIWYP010000003">
    <property type="protein sequence ID" value="KAH3851382.1"/>
    <property type="molecule type" value="Genomic_DNA"/>
</dbReference>
<reference evidence="1" key="2">
    <citation type="submission" date="2020-11" db="EMBL/GenBank/DDBJ databases">
        <authorList>
            <person name="McCartney M.A."/>
            <person name="Auch B."/>
            <person name="Kono T."/>
            <person name="Mallez S."/>
            <person name="Becker A."/>
            <person name="Gohl D.M."/>
            <person name="Silverstein K.A.T."/>
            <person name="Koren S."/>
            <person name="Bechman K.B."/>
            <person name="Herman A."/>
            <person name="Abrahante J.E."/>
            <person name="Garbe J."/>
        </authorList>
    </citation>
    <scope>NUCLEOTIDE SEQUENCE</scope>
    <source>
        <strain evidence="1">Duluth1</strain>
        <tissue evidence="1">Whole animal</tissue>
    </source>
</reference>
<dbReference type="AlphaFoldDB" id="A0A9D4L6B9"/>